<proteinExistence type="inferred from homology"/>
<dbReference type="Proteomes" id="UP000018733">
    <property type="component" value="Unassembled WGS sequence"/>
</dbReference>
<dbReference type="eggNOG" id="COG3181">
    <property type="taxonomic scope" value="Bacteria"/>
</dbReference>
<dbReference type="CDD" id="cd07012">
    <property type="entry name" value="PBP2_Bug_TTT"/>
    <property type="match status" value="1"/>
</dbReference>
<keyword evidence="2" id="KW-0732">Signal</keyword>
<dbReference type="EMBL" id="AYXT01000001">
    <property type="protein sequence ID" value="ETF04141.1"/>
    <property type="molecule type" value="Genomic_DNA"/>
</dbReference>
<dbReference type="Gene3D" id="3.40.190.150">
    <property type="entry name" value="Bordetella uptake gene, domain 1"/>
    <property type="match status" value="1"/>
</dbReference>
<reference evidence="3 4" key="1">
    <citation type="journal article" date="2014" name="Genome Announc.">
        <title>Draft Genome Sequence of Advenella kashmirensis Strain W13003, a Polycyclic Aromatic Hydrocarbon-Degrading Bacterium.</title>
        <authorList>
            <person name="Wang X."/>
            <person name="Jin D."/>
            <person name="Zhou L."/>
            <person name="Wu L."/>
            <person name="An W."/>
            <person name="Zhao L."/>
        </authorList>
    </citation>
    <scope>NUCLEOTIDE SEQUENCE [LARGE SCALE GENOMIC DNA]</scope>
    <source>
        <strain evidence="3 4">W13003</strain>
    </source>
</reference>
<name>V8QW28_9BURK</name>
<sequence length="333" mass="35177">MNLCTTGRWLIFLSSSVFTMTATGQAWPDKPIRLIIPLAAGGATDQAARLMASRLGDELGQQIVPENVTGAAGAIALQQVAKARPDGYTIAATANSLHTIAPHTSRLSYDAIKSFTMIGSYAAFEYVLVTAATSPLTSVDELVARARKSPGAVTFGSSGVGTGNYLAGALLAQQANMQLTAIPYRGGGPAMIDVIAGRTDFMFDVLGGALPQIHSGKVRALGTSGAKRTQLLPDVPPIAGSVPGYEAGGWFALIGPAGMPDDIVRKLNEALNRVQKDPDYRRQLAGLGYQPLPGSAEELSKRVNAESEKWKQVVEKLPCDVVPENCKKDDRQQ</sequence>
<dbReference type="PANTHER" id="PTHR42928">
    <property type="entry name" value="TRICARBOXYLATE-BINDING PROTEIN"/>
    <property type="match status" value="1"/>
</dbReference>
<dbReference type="PATRIC" id="fig|1424334.3.peg.587"/>
<dbReference type="Pfam" id="PF03401">
    <property type="entry name" value="TctC"/>
    <property type="match status" value="1"/>
</dbReference>
<dbReference type="PANTHER" id="PTHR42928:SF5">
    <property type="entry name" value="BLR1237 PROTEIN"/>
    <property type="match status" value="1"/>
</dbReference>
<dbReference type="InterPro" id="IPR005064">
    <property type="entry name" value="BUG"/>
</dbReference>
<organism evidence="3 4">
    <name type="scientific">Advenella kashmirensis W13003</name>
    <dbReference type="NCBI Taxonomy" id="1424334"/>
    <lineage>
        <taxon>Bacteria</taxon>
        <taxon>Pseudomonadati</taxon>
        <taxon>Pseudomonadota</taxon>
        <taxon>Betaproteobacteria</taxon>
        <taxon>Burkholderiales</taxon>
        <taxon>Alcaligenaceae</taxon>
    </lineage>
</organism>
<evidence type="ECO:0000313" key="3">
    <source>
        <dbReference type="EMBL" id="ETF04141.1"/>
    </source>
</evidence>
<accession>V8QW28</accession>
<gene>
    <name evidence="3" type="ORF">W822_02930</name>
</gene>
<dbReference type="HOGENOM" id="CLU_045683_0_0_4"/>
<feature type="chain" id="PRO_5004771762" evidence="2">
    <location>
        <begin position="20"/>
        <end position="333"/>
    </location>
</feature>
<dbReference type="InterPro" id="IPR042100">
    <property type="entry name" value="Bug_dom1"/>
</dbReference>
<dbReference type="AlphaFoldDB" id="V8QW28"/>
<comment type="caution">
    <text evidence="3">The sequence shown here is derived from an EMBL/GenBank/DDBJ whole genome shotgun (WGS) entry which is preliminary data.</text>
</comment>
<dbReference type="RefSeq" id="WP_024003653.1">
    <property type="nucleotide sequence ID" value="NZ_KI650979.1"/>
</dbReference>
<dbReference type="Gene3D" id="3.40.190.10">
    <property type="entry name" value="Periplasmic binding protein-like II"/>
    <property type="match status" value="1"/>
</dbReference>
<evidence type="ECO:0000256" key="2">
    <source>
        <dbReference type="SAM" id="SignalP"/>
    </source>
</evidence>
<dbReference type="PIRSF" id="PIRSF017082">
    <property type="entry name" value="YflP"/>
    <property type="match status" value="1"/>
</dbReference>
<dbReference type="SUPFAM" id="SSF53850">
    <property type="entry name" value="Periplasmic binding protein-like II"/>
    <property type="match status" value="1"/>
</dbReference>
<evidence type="ECO:0000256" key="1">
    <source>
        <dbReference type="ARBA" id="ARBA00006987"/>
    </source>
</evidence>
<evidence type="ECO:0000313" key="4">
    <source>
        <dbReference type="Proteomes" id="UP000018733"/>
    </source>
</evidence>
<feature type="signal peptide" evidence="2">
    <location>
        <begin position="1"/>
        <end position="19"/>
    </location>
</feature>
<protein>
    <submittedName>
        <fullName evidence="3">ABC transporter substrate-binding protein</fullName>
    </submittedName>
</protein>
<keyword evidence="4" id="KW-1185">Reference proteome</keyword>
<comment type="similarity">
    <text evidence="1">Belongs to the UPF0065 (bug) family.</text>
</comment>
<dbReference type="STRING" id="1424334.W822_02930"/>